<dbReference type="EMBL" id="JBHULU010000002">
    <property type="protein sequence ID" value="MFD2512453.1"/>
    <property type="molecule type" value="Genomic_DNA"/>
</dbReference>
<comment type="caution">
    <text evidence="2">The sequence shown here is derived from an EMBL/GenBank/DDBJ whole genome shotgun (WGS) entry which is preliminary data.</text>
</comment>
<sequence length="63" mass="6981">MLPQGLPTERDDKKKAIPTDEEVKADKVEYHVKGFGVKGSARSSTIKIRVAKALKVKTRTSEI</sequence>
<protein>
    <submittedName>
        <fullName evidence="2">Uncharacterized protein</fullName>
    </submittedName>
</protein>
<evidence type="ECO:0000313" key="2">
    <source>
        <dbReference type="EMBL" id="MFD2512453.1"/>
    </source>
</evidence>
<reference evidence="3" key="1">
    <citation type="journal article" date="2019" name="Int. J. Syst. Evol. Microbiol.">
        <title>The Global Catalogue of Microorganisms (GCM) 10K type strain sequencing project: providing services to taxonomists for standard genome sequencing and annotation.</title>
        <authorList>
            <consortium name="The Broad Institute Genomics Platform"/>
            <consortium name="The Broad Institute Genome Sequencing Center for Infectious Disease"/>
            <person name="Wu L."/>
            <person name="Ma J."/>
        </authorList>
    </citation>
    <scope>NUCLEOTIDE SEQUENCE [LARGE SCALE GENOMIC DNA]</scope>
    <source>
        <strain evidence="3">KCTC 42498</strain>
    </source>
</reference>
<evidence type="ECO:0000313" key="3">
    <source>
        <dbReference type="Proteomes" id="UP001597544"/>
    </source>
</evidence>
<proteinExistence type="predicted"/>
<name>A0ABW5IGR4_9BACT</name>
<dbReference type="RefSeq" id="WP_377502552.1">
    <property type="nucleotide sequence ID" value="NZ_JBHULU010000002.1"/>
</dbReference>
<keyword evidence="3" id="KW-1185">Reference proteome</keyword>
<accession>A0ABW5IGR4</accession>
<organism evidence="2 3">
    <name type="scientific">Pontibacter locisalis</name>
    <dbReference type="NCBI Taxonomy" id="1719035"/>
    <lineage>
        <taxon>Bacteria</taxon>
        <taxon>Pseudomonadati</taxon>
        <taxon>Bacteroidota</taxon>
        <taxon>Cytophagia</taxon>
        <taxon>Cytophagales</taxon>
        <taxon>Hymenobacteraceae</taxon>
        <taxon>Pontibacter</taxon>
    </lineage>
</organism>
<evidence type="ECO:0000256" key="1">
    <source>
        <dbReference type="SAM" id="MobiDB-lite"/>
    </source>
</evidence>
<feature type="compositionally biased region" description="Basic and acidic residues" evidence="1">
    <location>
        <begin position="8"/>
        <end position="20"/>
    </location>
</feature>
<feature type="region of interest" description="Disordered" evidence="1">
    <location>
        <begin position="1"/>
        <end position="20"/>
    </location>
</feature>
<dbReference type="Proteomes" id="UP001597544">
    <property type="component" value="Unassembled WGS sequence"/>
</dbReference>
<gene>
    <name evidence="2" type="ORF">ACFSRY_01130</name>
</gene>